<evidence type="ECO:0000256" key="1">
    <source>
        <dbReference type="ARBA" id="ARBA00022737"/>
    </source>
</evidence>
<dbReference type="EMBL" id="CAJNOR010007455">
    <property type="protein sequence ID" value="CAF1617581.1"/>
    <property type="molecule type" value="Genomic_DNA"/>
</dbReference>
<evidence type="ECO:0000313" key="5">
    <source>
        <dbReference type="EMBL" id="CAF1301423.1"/>
    </source>
</evidence>
<feature type="repeat" description="TPR" evidence="3">
    <location>
        <begin position="549"/>
        <end position="582"/>
    </location>
</feature>
<dbReference type="InterPro" id="IPR011990">
    <property type="entry name" value="TPR-like_helical_dom_sf"/>
</dbReference>
<feature type="repeat" description="TPR" evidence="3">
    <location>
        <begin position="801"/>
        <end position="834"/>
    </location>
</feature>
<dbReference type="Gene3D" id="3.90.176.10">
    <property type="entry name" value="Toxin ADP-ribosyltransferase, Chain A, domain 1"/>
    <property type="match status" value="1"/>
</dbReference>
<evidence type="ECO:0000259" key="4">
    <source>
        <dbReference type="Pfam" id="PF03496"/>
    </source>
</evidence>
<dbReference type="SUPFAM" id="SSF56399">
    <property type="entry name" value="ADP-ribosylation"/>
    <property type="match status" value="1"/>
</dbReference>
<dbReference type="SMART" id="SM00028">
    <property type="entry name" value="TPR"/>
    <property type="match status" value="10"/>
</dbReference>
<dbReference type="Proteomes" id="UP000663852">
    <property type="component" value="Unassembled WGS sequence"/>
</dbReference>
<dbReference type="GO" id="GO:0005576">
    <property type="term" value="C:extracellular region"/>
    <property type="evidence" value="ECO:0007669"/>
    <property type="project" value="InterPro"/>
</dbReference>
<organism evidence="5 8">
    <name type="scientific">Adineta ricciae</name>
    <name type="common">Rotifer</name>
    <dbReference type="NCBI Taxonomy" id="249248"/>
    <lineage>
        <taxon>Eukaryota</taxon>
        <taxon>Metazoa</taxon>
        <taxon>Spiralia</taxon>
        <taxon>Gnathifera</taxon>
        <taxon>Rotifera</taxon>
        <taxon>Eurotatoria</taxon>
        <taxon>Bdelloidea</taxon>
        <taxon>Adinetida</taxon>
        <taxon>Adinetidae</taxon>
        <taxon>Adineta</taxon>
    </lineage>
</organism>
<dbReference type="InterPro" id="IPR019734">
    <property type="entry name" value="TPR_rpt"/>
</dbReference>
<feature type="repeat" description="TPR" evidence="3">
    <location>
        <begin position="465"/>
        <end position="498"/>
    </location>
</feature>
<evidence type="ECO:0000256" key="2">
    <source>
        <dbReference type="ARBA" id="ARBA00022803"/>
    </source>
</evidence>
<dbReference type="Pfam" id="PF13374">
    <property type="entry name" value="TPR_10"/>
    <property type="match status" value="1"/>
</dbReference>
<keyword evidence="2 3" id="KW-0802">TPR repeat</keyword>
<evidence type="ECO:0000313" key="8">
    <source>
        <dbReference type="Proteomes" id="UP000663852"/>
    </source>
</evidence>
<dbReference type="EMBL" id="CAJNOJ010000216">
    <property type="protein sequence ID" value="CAF1301423.1"/>
    <property type="molecule type" value="Genomic_DNA"/>
</dbReference>
<dbReference type="PANTHER" id="PTHR45641:SF1">
    <property type="entry name" value="AAA+ ATPASE DOMAIN-CONTAINING PROTEIN"/>
    <property type="match status" value="1"/>
</dbReference>
<evidence type="ECO:0000313" key="7">
    <source>
        <dbReference type="Proteomes" id="UP000663828"/>
    </source>
</evidence>
<dbReference type="AlphaFoldDB" id="A0A815DQQ5"/>
<dbReference type="OrthoDB" id="771227at2759"/>
<keyword evidence="1" id="KW-0677">Repeat</keyword>
<evidence type="ECO:0000313" key="6">
    <source>
        <dbReference type="EMBL" id="CAF1617581.1"/>
    </source>
</evidence>
<accession>A0A815DQQ5</accession>
<dbReference type="Proteomes" id="UP000663828">
    <property type="component" value="Unassembled WGS sequence"/>
</dbReference>
<dbReference type="PROSITE" id="PS51996">
    <property type="entry name" value="TR_MART"/>
    <property type="match status" value="1"/>
</dbReference>
<comment type="caution">
    <text evidence="5">The sequence shown here is derived from an EMBL/GenBank/DDBJ whole genome shotgun (WGS) entry which is preliminary data.</text>
</comment>
<sequence>MDQHEKLSSIPASTECTRIKALRSPKFRRIQNFLLVFLDENIDESNNSYDYHNIINQLQEIVIDINTFTVIDKCLDFVTNVKEETIFMIVSGLFSQIVIPVAQNIDKISCIYIFGTNKTEHEKWTQKYSKVKGTFTDIISIGEALKQNIVHHNQNAIPMSFIKTISIDETSKTNLEQLDQSFMYTQLLKEILITIPFDQIHLKEFLNYYRKEYVRNDTELTKIAKIENEYSKHSPIWWYTSDSFLYPMVNQALRTMEAGLIVTMGFFIRDVHQQIAELHSKQFIECRRSNPFTVYRGQGLSKEDFEQLIKTKGGLMSFNNFLSTSMNSNIAEMYAESNAADSQLTGILFRMNVDPSKSSTPFAKVRSVSYFREENEILFSMHAIFRIMEIKQSESNDRTYHVDLTLTDDNDRELSTLTDYIREETKGHTGWIRLSHLMVNLSQYDKAEELYNVLLEQTTDEGEKHHLYYMLGVIKNKQGQYEEATKFFQAALDICNKLPSLPADMLATSSCGFGQAYLNMGEYSKALSNYETALEIYHKILPPNGPRLAACYASYGAVYETLYEYSKALLYYEKAIEIDQKALPANHPDLARSYNNISIVYSKNAEYSKALLYCDKALEIYQKSLPRNHPDFITTYTNIGTNYCKMTDYSKALSYFEKVHEIIGKICSPNHPDLAFSYMSMGTAYDNMGDYYQALLCFKKALDIRQKSLPPNHPDLAQCYSWHGSAYDNMGDYDEALKYFKKTLEIQTVALCINHPDLGNTYNNIGTTYNKIGDYSEALPYLEKALEIRQVSLRSDHPDIDISYNNIAVVYYMMNEYSKSLAYFEKSLEIRQKILSSDHPQLIISYYTIADIYSKMKDYSKELSYNERIFEILQNSKPQDDPDLLAFQMRIDSIKKKLQLTDN</sequence>
<reference evidence="5" key="1">
    <citation type="submission" date="2021-02" db="EMBL/GenBank/DDBJ databases">
        <authorList>
            <person name="Nowell W R."/>
        </authorList>
    </citation>
    <scope>NUCLEOTIDE SEQUENCE</scope>
</reference>
<feature type="repeat" description="TPR" evidence="3">
    <location>
        <begin position="759"/>
        <end position="792"/>
    </location>
</feature>
<name>A0A815DQQ5_ADIRI</name>
<feature type="repeat" description="TPR" evidence="3">
    <location>
        <begin position="633"/>
        <end position="666"/>
    </location>
</feature>
<dbReference type="Pfam" id="PF13181">
    <property type="entry name" value="TPR_8"/>
    <property type="match status" value="1"/>
</dbReference>
<feature type="repeat" description="TPR" evidence="3">
    <location>
        <begin position="507"/>
        <end position="540"/>
    </location>
</feature>
<dbReference type="PROSITE" id="PS50005">
    <property type="entry name" value="TPR"/>
    <property type="match status" value="9"/>
</dbReference>
<dbReference type="PROSITE" id="PS50293">
    <property type="entry name" value="TPR_REGION"/>
    <property type="match status" value="2"/>
</dbReference>
<feature type="domain" description="ADP ribosyltransferase" evidence="4">
    <location>
        <begin position="246"/>
        <end position="401"/>
    </location>
</feature>
<evidence type="ECO:0000256" key="3">
    <source>
        <dbReference type="PROSITE-ProRule" id="PRU00339"/>
    </source>
</evidence>
<dbReference type="PANTHER" id="PTHR45641">
    <property type="entry name" value="TETRATRICOPEPTIDE REPEAT PROTEIN (AFU_ORTHOLOGUE AFUA_6G03870)"/>
    <property type="match status" value="1"/>
</dbReference>
<feature type="repeat" description="TPR" evidence="3">
    <location>
        <begin position="717"/>
        <end position="750"/>
    </location>
</feature>
<dbReference type="Gene3D" id="1.25.40.10">
    <property type="entry name" value="Tetratricopeptide repeat domain"/>
    <property type="match status" value="3"/>
</dbReference>
<feature type="repeat" description="TPR" evidence="3">
    <location>
        <begin position="675"/>
        <end position="708"/>
    </location>
</feature>
<dbReference type="InterPro" id="IPR003540">
    <property type="entry name" value="ADP-ribosyltransferase"/>
</dbReference>
<dbReference type="SUPFAM" id="SSF48452">
    <property type="entry name" value="TPR-like"/>
    <property type="match status" value="4"/>
</dbReference>
<gene>
    <name evidence="5" type="ORF">EDS130_LOCUS30627</name>
    <name evidence="6" type="ORF">XAT740_LOCUS49776</name>
</gene>
<protein>
    <recommendedName>
        <fullName evidence="4">ADP ribosyltransferase domain-containing protein</fullName>
    </recommendedName>
</protein>
<feature type="repeat" description="TPR" evidence="3">
    <location>
        <begin position="591"/>
        <end position="624"/>
    </location>
</feature>
<dbReference type="Pfam" id="PF13424">
    <property type="entry name" value="TPR_12"/>
    <property type="match status" value="4"/>
</dbReference>
<dbReference type="Pfam" id="PF03496">
    <property type="entry name" value="ADPrib_exo_Tox"/>
    <property type="match status" value="1"/>
</dbReference>
<proteinExistence type="predicted"/>
<keyword evidence="7" id="KW-1185">Reference proteome</keyword>